<evidence type="ECO:0000313" key="3">
    <source>
        <dbReference type="EMBL" id="MDX8337459.1"/>
    </source>
</evidence>
<keyword evidence="1" id="KW-0378">Hydrolase</keyword>
<dbReference type="RefSeq" id="WP_320314789.1">
    <property type="nucleotide sequence ID" value="NZ_JAVIKH010000049.1"/>
</dbReference>
<protein>
    <submittedName>
        <fullName evidence="3">Isochorismatase family protein</fullName>
    </submittedName>
</protein>
<keyword evidence="4" id="KW-1185">Reference proteome</keyword>
<proteinExistence type="predicted"/>
<sequence>MKKALLIIDLQNDYFPQGKFPLWNTEITLNNILETIKICKDKDYPIVHIQHIADPNLGLAPFFIKDSEGVQIVPEILEAAPNAPIVIKTYADGFVKTNLNEVLEKLDVDELLVCGMMTQNCVTHTSISNKKTKNYKTSILMDACTSVSEPIHLIGLAATLTWDVSLISYKDI</sequence>
<dbReference type="PANTHER" id="PTHR43540:SF15">
    <property type="entry name" value="BLR5631 PROTEIN"/>
    <property type="match status" value="1"/>
</dbReference>
<comment type="caution">
    <text evidence="3">The sequence shown here is derived from an EMBL/GenBank/DDBJ whole genome shotgun (WGS) entry which is preliminary data.</text>
</comment>
<dbReference type="InterPro" id="IPR000868">
    <property type="entry name" value="Isochorismatase-like_dom"/>
</dbReference>
<dbReference type="Gene3D" id="3.40.50.850">
    <property type="entry name" value="Isochorismatase-like"/>
    <property type="match status" value="1"/>
</dbReference>
<evidence type="ECO:0000259" key="2">
    <source>
        <dbReference type="Pfam" id="PF00857"/>
    </source>
</evidence>
<reference evidence="4" key="1">
    <citation type="submission" date="2023-07" db="EMBL/GenBank/DDBJ databases">
        <authorList>
            <person name="Colorado M.A."/>
            <person name="Villamil L.M."/>
            <person name="Melo J.F."/>
            <person name="Rodriguez J.A."/>
            <person name="Ruiz R.Y."/>
        </authorList>
    </citation>
    <scope>NUCLEOTIDE SEQUENCE [LARGE SCALE GENOMIC DNA]</scope>
    <source>
        <strain evidence="4">C33</strain>
    </source>
</reference>
<feature type="domain" description="Isochorismatase-like" evidence="2">
    <location>
        <begin position="4"/>
        <end position="153"/>
    </location>
</feature>
<evidence type="ECO:0000256" key="1">
    <source>
        <dbReference type="ARBA" id="ARBA00022801"/>
    </source>
</evidence>
<gene>
    <name evidence="3" type="ORF">RFV38_13320</name>
</gene>
<evidence type="ECO:0000313" key="4">
    <source>
        <dbReference type="Proteomes" id="UP001279681"/>
    </source>
</evidence>
<dbReference type="InterPro" id="IPR050272">
    <property type="entry name" value="Isochorismatase-like_hydrls"/>
</dbReference>
<accession>A0ABU4WE28</accession>
<dbReference type="EMBL" id="JAVIKH010000049">
    <property type="protein sequence ID" value="MDX8337459.1"/>
    <property type="molecule type" value="Genomic_DNA"/>
</dbReference>
<dbReference type="InterPro" id="IPR036380">
    <property type="entry name" value="Isochorismatase-like_sf"/>
</dbReference>
<name>A0ABU4WE28_9FUSO</name>
<dbReference type="Pfam" id="PF00857">
    <property type="entry name" value="Isochorismatase"/>
    <property type="match status" value="1"/>
</dbReference>
<dbReference type="Proteomes" id="UP001279681">
    <property type="component" value="Unassembled WGS sequence"/>
</dbReference>
<organism evidence="3 4">
    <name type="scientific">Candidatus Cetobacterium colombiensis</name>
    <dbReference type="NCBI Taxonomy" id="3073100"/>
    <lineage>
        <taxon>Bacteria</taxon>
        <taxon>Fusobacteriati</taxon>
        <taxon>Fusobacteriota</taxon>
        <taxon>Fusobacteriia</taxon>
        <taxon>Fusobacteriales</taxon>
        <taxon>Fusobacteriaceae</taxon>
        <taxon>Cetobacterium</taxon>
    </lineage>
</organism>
<dbReference type="PANTHER" id="PTHR43540">
    <property type="entry name" value="PEROXYUREIDOACRYLATE/UREIDOACRYLATE AMIDOHYDROLASE-RELATED"/>
    <property type="match status" value="1"/>
</dbReference>
<dbReference type="SUPFAM" id="SSF52499">
    <property type="entry name" value="Isochorismatase-like hydrolases"/>
    <property type="match status" value="1"/>
</dbReference>